<feature type="binding site" evidence="6">
    <location>
        <position position="564"/>
    </location>
    <ligand>
        <name>ATP</name>
        <dbReference type="ChEBI" id="CHEBI:30616"/>
    </ligand>
</feature>
<comment type="similarity">
    <text evidence="6 7">Belongs to the polyphosphate kinase 1 (PPK1) family.</text>
</comment>
<keyword evidence="1 6" id="KW-0597">Phosphoprotein</keyword>
<keyword evidence="2 6" id="KW-0808">Transferase</keyword>
<dbReference type="PANTHER" id="PTHR30218">
    <property type="entry name" value="POLYPHOSPHATE KINASE"/>
    <property type="match status" value="1"/>
</dbReference>
<reference evidence="12 13" key="1">
    <citation type="submission" date="2020-02" db="EMBL/GenBank/DDBJ databases">
        <title>Out from the shadows clarifying the taxonomy of the family Cryomorphaceae and related taxa by utilizing the GTDB taxonomic framework.</title>
        <authorList>
            <person name="Bowman J.P."/>
        </authorList>
    </citation>
    <scope>NUCLEOTIDE SEQUENCE [LARGE SCALE GENOMIC DNA]</scope>
    <source>
        <strain evidence="12 13">QSSC 1-22</strain>
    </source>
</reference>
<feature type="binding site" evidence="6">
    <location>
        <position position="47"/>
    </location>
    <ligand>
        <name>ATP</name>
        <dbReference type="ChEBI" id="CHEBI:30616"/>
    </ligand>
</feature>
<gene>
    <name evidence="12" type="primary">ppk1</name>
    <name evidence="6" type="synonym">ppk</name>
    <name evidence="12" type="ORF">G3O08_07670</name>
</gene>
<dbReference type="Gene3D" id="1.20.58.310">
    <property type="entry name" value="Polyphosphate kinase N-terminal domain"/>
    <property type="match status" value="1"/>
</dbReference>
<dbReference type="AlphaFoldDB" id="A0A7K3WRN6"/>
<dbReference type="InterPro" id="IPR025198">
    <property type="entry name" value="PPK_N_dom"/>
</dbReference>
<dbReference type="GO" id="GO:0008976">
    <property type="term" value="F:polyphosphate kinase activity"/>
    <property type="evidence" value="ECO:0007669"/>
    <property type="project" value="UniProtKB-UniRule"/>
</dbReference>
<dbReference type="Proteomes" id="UP000486602">
    <property type="component" value="Unassembled WGS sequence"/>
</dbReference>
<dbReference type="NCBIfam" id="TIGR03705">
    <property type="entry name" value="poly_P_kin"/>
    <property type="match status" value="1"/>
</dbReference>
<dbReference type="InterPro" id="IPR041108">
    <property type="entry name" value="PP_kinase_C_1"/>
</dbReference>
<evidence type="ECO:0000256" key="3">
    <source>
        <dbReference type="ARBA" id="ARBA00022741"/>
    </source>
</evidence>
<feature type="domain" description="Polyphosphate kinase C-terminal" evidence="10">
    <location>
        <begin position="503"/>
        <end position="675"/>
    </location>
</feature>
<evidence type="ECO:0000256" key="5">
    <source>
        <dbReference type="ARBA" id="ARBA00022840"/>
    </source>
</evidence>
<dbReference type="SUPFAM" id="SSF140356">
    <property type="entry name" value="PPK N-terminal domain-like"/>
    <property type="match status" value="1"/>
</dbReference>
<feature type="domain" description="Polyphosphate kinase N-terminal" evidence="9">
    <location>
        <begin position="10"/>
        <end position="113"/>
    </location>
</feature>
<dbReference type="SUPFAM" id="SSF56024">
    <property type="entry name" value="Phospholipase D/nuclease"/>
    <property type="match status" value="2"/>
</dbReference>
<dbReference type="GO" id="GO:0009358">
    <property type="term" value="C:polyphosphate kinase complex"/>
    <property type="evidence" value="ECO:0007669"/>
    <property type="project" value="InterPro"/>
</dbReference>
<evidence type="ECO:0000259" key="8">
    <source>
        <dbReference type="Pfam" id="PF02503"/>
    </source>
</evidence>
<keyword evidence="6" id="KW-0460">Magnesium</keyword>
<keyword evidence="6" id="KW-0479">Metal-binding</keyword>
<dbReference type="HAMAP" id="MF_00347">
    <property type="entry name" value="Polyphosphate_kinase"/>
    <property type="match status" value="1"/>
</dbReference>
<proteinExistence type="inferred from homology"/>
<dbReference type="Pfam" id="PF17941">
    <property type="entry name" value="PP_kinase_C_1"/>
    <property type="match status" value="1"/>
</dbReference>
<dbReference type="PIRSF" id="PIRSF015589">
    <property type="entry name" value="PP_kinase"/>
    <property type="match status" value="1"/>
</dbReference>
<dbReference type="EC" id="2.7.4.1" evidence="6 7"/>
<evidence type="ECO:0000256" key="7">
    <source>
        <dbReference type="RuleBase" id="RU003800"/>
    </source>
</evidence>
<dbReference type="InterPro" id="IPR036832">
    <property type="entry name" value="PPK_N_dom_sf"/>
</dbReference>
<evidence type="ECO:0000259" key="10">
    <source>
        <dbReference type="Pfam" id="PF13090"/>
    </source>
</evidence>
<dbReference type="Gene3D" id="3.30.1840.10">
    <property type="entry name" value="Polyphosphate kinase middle domain"/>
    <property type="match status" value="1"/>
</dbReference>
<keyword evidence="13" id="KW-1185">Reference proteome</keyword>
<evidence type="ECO:0000256" key="6">
    <source>
        <dbReference type="HAMAP-Rule" id="MF_00347"/>
    </source>
</evidence>
<organism evidence="12 13">
    <name type="scientific">Cryomorpha ignava</name>
    <dbReference type="NCBI Taxonomy" id="101383"/>
    <lineage>
        <taxon>Bacteria</taxon>
        <taxon>Pseudomonadati</taxon>
        <taxon>Bacteroidota</taxon>
        <taxon>Flavobacteriia</taxon>
        <taxon>Flavobacteriales</taxon>
        <taxon>Cryomorphaceae</taxon>
        <taxon>Cryomorpha</taxon>
    </lineage>
</organism>
<sequence>MSISLKNRTINREISWLSFNSRVLQEAQDSNVPLLERLRFLGIFSNNLDEFFRVRVATMKRIETVSKKKELIGDKTAQEVLDDIHAEVIRQKEVFSESYNQILKELEAHDIYFVNETELTEDQKVYAVEYYRENVAPLLIPIMLKKAPEFPYLRDKSIYLGVKLISKRIGFKKQYALIEVPTEERPRFIVFPEKEGKRYVMFIDDVIRFNLDKIFGLFEYENIEAYTIKITRDAELDLDDDVSKGFYDRMKKSLKQRTTGQPVRFIYDQNMPKDILRYLTKKLDIDEDDNIIAGGRYHNSKDFMKFPILDPNLEWEKLVQTDHILFSKSKSILTAIEKNDILLNYPYQHFRAFVLFLREAAIHPDVKEIKISLYRVARQSRVINALISAAKNGKQVTVMVELRARFDESNNLDYSKKLQEAGVKVIFGIPDMKVHCKLAVVTKVIDGKITYHAVIATGNFHEYTAKVYSDMALFTANQEICEEALKVFSFIEKPYLNFRFKHLLVAPAAMRNQYIRKLNREIKNSKEGKKAYVFLKMNSLVDETLIRKLYQASRSGVKIRLIVRGICALIPGIKNLSENIQIHSIIDRFLEHARVFIFANGGDEEIYISSADWMERNLDYRVEVSCAIYDEQIRSEIRDFMELQWADNTKARLIDGSLENNYVVQKPNAPKIRAQVDFYDVIERHQKALK</sequence>
<dbReference type="PANTHER" id="PTHR30218:SF0">
    <property type="entry name" value="POLYPHOSPHATE KINASE"/>
    <property type="match status" value="1"/>
</dbReference>
<dbReference type="Pfam" id="PF13090">
    <property type="entry name" value="PP_kinase_C"/>
    <property type="match status" value="1"/>
</dbReference>
<dbReference type="EMBL" id="JAAGVY010000010">
    <property type="protein sequence ID" value="NEN23375.1"/>
    <property type="molecule type" value="Genomic_DNA"/>
</dbReference>
<comment type="catalytic activity">
    <reaction evidence="6 7">
        <text>[phosphate](n) + ATP = [phosphate](n+1) + ADP</text>
        <dbReference type="Rhea" id="RHEA:19573"/>
        <dbReference type="Rhea" id="RHEA-COMP:9859"/>
        <dbReference type="Rhea" id="RHEA-COMP:14280"/>
        <dbReference type="ChEBI" id="CHEBI:16838"/>
        <dbReference type="ChEBI" id="CHEBI:30616"/>
        <dbReference type="ChEBI" id="CHEBI:456216"/>
        <dbReference type="EC" id="2.7.4.1"/>
    </reaction>
</comment>
<feature type="domain" description="Polyphosphate kinase C-terminal" evidence="11">
    <location>
        <begin position="332"/>
        <end position="494"/>
    </location>
</feature>
<dbReference type="InterPro" id="IPR025200">
    <property type="entry name" value="PPK_C_dom2"/>
</dbReference>
<dbReference type="CDD" id="cd09167">
    <property type="entry name" value="PLDc_EcPPK1_C2_like"/>
    <property type="match status" value="1"/>
</dbReference>
<feature type="domain" description="Polyphosphate kinase middle" evidence="8">
    <location>
        <begin position="123"/>
        <end position="306"/>
    </location>
</feature>
<feature type="binding site" evidence="6">
    <location>
        <position position="405"/>
    </location>
    <ligand>
        <name>Mg(2+)</name>
        <dbReference type="ChEBI" id="CHEBI:18420"/>
    </ligand>
</feature>
<evidence type="ECO:0000259" key="11">
    <source>
        <dbReference type="Pfam" id="PF17941"/>
    </source>
</evidence>
<dbReference type="SUPFAM" id="SSF143724">
    <property type="entry name" value="PHP14-like"/>
    <property type="match status" value="1"/>
</dbReference>
<comment type="PTM">
    <text evidence="6 7">An intermediate of this reaction is the autophosphorylated ppk in which a phosphate is covalently linked to a histidine residue through a N-P bond.</text>
</comment>
<dbReference type="GO" id="GO:0005524">
    <property type="term" value="F:ATP binding"/>
    <property type="evidence" value="ECO:0007669"/>
    <property type="project" value="UniProtKB-KW"/>
</dbReference>
<feature type="binding site" evidence="6">
    <location>
        <position position="592"/>
    </location>
    <ligand>
        <name>ATP</name>
        <dbReference type="ChEBI" id="CHEBI:30616"/>
    </ligand>
</feature>
<evidence type="ECO:0000256" key="1">
    <source>
        <dbReference type="ARBA" id="ARBA00022553"/>
    </source>
</evidence>
<dbReference type="InterPro" id="IPR036830">
    <property type="entry name" value="PP_kinase_middle_dom_sf"/>
</dbReference>
<dbReference type="InterPro" id="IPR003414">
    <property type="entry name" value="PP_kinase"/>
</dbReference>
<keyword evidence="4 6" id="KW-0418">Kinase</keyword>
<dbReference type="RefSeq" id="WP_163284535.1">
    <property type="nucleotide sequence ID" value="NZ_JAAGVY010000010.1"/>
</dbReference>
<evidence type="ECO:0000256" key="2">
    <source>
        <dbReference type="ARBA" id="ARBA00022679"/>
    </source>
</evidence>
<evidence type="ECO:0000313" key="12">
    <source>
        <dbReference type="EMBL" id="NEN23375.1"/>
    </source>
</evidence>
<comment type="function">
    <text evidence="6 7">Catalyzes the reversible transfer of the terminal phosphate of ATP to form a long-chain polyphosphate (polyP).</text>
</comment>
<keyword evidence="3 6" id="KW-0547">Nucleotide-binding</keyword>
<dbReference type="InterPro" id="IPR024953">
    <property type="entry name" value="PP_kinase_middle"/>
</dbReference>
<accession>A0A7K3WRN6</accession>
<dbReference type="GO" id="GO:0006799">
    <property type="term" value="P:polyphosphate biosynthetic process"/>
    <property type="evidence" value="ECO:0007669"/>
    <property type="project" value="UniProtKB-UniRule"/>
</dbReference>
<comment type="cofactor">
    <cofactor evidence="6">
        <name>Mg(2+)</name>
        <dbReference type="ChEBI" id="CHEBI:18420"/>
    </cofactor>
</comment>
<keyword evidence="5 6" id="KW-0067">ATP-binding</keyword>
<dbReference type="NCBIfam" id="NF003925">
    <property type="entry name" value="PRK05443.3-3"/>
    <property type="match status" value="1"/>
</dbReference>
<feature type="binding site" evidence="6">
    <location>
        <position position="468"/>
    </location>
    <ligand>
        <name>ATP</name>
        <dbReference type="ChEBI" id="CHEBI:30616"/>
    </ligand>
</feature>
<dbReference type="Pfam" id="PF02503">
    <property type="entry name" value="PP_kinase"/>
    <property type="match status" value="1"/>
</dbReference>
<dbReference type="GO" id="GO:0046872">
    <property type="term" value="F:metal ion binding"/>
    <property type="evidence" value="ECO:0007669"/>
    <property type="project" value="UniProtKB-KW"/>
</dbReference>
<comment type="caution">
    <text evidence="12">The sequence shown here is derived from an EMBL/GenBank/DDBJ whole genome shotgun (WGS) entry which is preliminary data.</text>
</comment>
<evidence type="ECO:0000259" key="9">
    <source>
        <dbReference type="Pfam" id="PF13089"/>
    </source>
</evidence>
<dbReference type="NCBIfam" id="NF003917">
    <property type="entry name" value="PRK05443.1-1"/>
    <property type="match status" value="1"/>
</dbReference>
<protein>
    <recommendedName>
        <fullName evidence="6 7">Polyphosphate kinase</fullName>
        <ecNumber evidence="6 7">2.7.4.1</ecNumber>
    </recommendedName>
    <alternativeName>
        <fullName evidence="6">ATP-polyphosphate phosphotransferase</fullName>
    </alternativeName>
    <alternativeName>
        <fullName evidence="6">Polyphosphoric acid kinase</fullName>
    </alternativeName>
</protein>
<name>A0A7K3WRN6_9FLAO</name>
<dbReference type="Pfam" id="PF13089">
    <property type="entry name" value="PP_kinase_N"/>
    <property type="match status" value="1"/>
</dbReference>
<evidence type="ECO:0000256" key="4">
    <source>
        <dbReference type="ARBA" id="ARBA00022777"/>
    </source>
</evidence>
<feature type="active site" description="Phosphohistidine intermediate" evidence="6">
    <location>
        <position position="435"/>
    </location>
</feature>
<feature type="binding site" evidence="6">
    <location>
        <position position="375"/>
    </location>
    <ligand>
        <name>Mg(2+)</name>
        <dbReference type="ChEBI" id="CHEBI:18420"/>
    </ligand>
</feature>
<evidence type="ECO:0000313" key="13">
    <source>
        <dbReference type="Proteomes" id="UP000486602"/>
    </source>
</evidence>
<dbReference type="Gene3D" id="3.30.870.10">
    <property type="entry name" value="Endonuclease Chain A"/>
    <property type="match status" value="2"/>
</dbReference>